<reference evidence="2" key="1">
    <citation type="submission" date="2021-11" db="EMBL/GenBank/DDBJ databases">
        <title>BS-T2-15 a new species belonging to the Comamonadaceae family isolated from the soil of a French oak forest.</title>
        <authorList>
            <person name="Mieszkin S."/>
            <person name="Alain K."/>
        </authorList>
    </citation>
    <scope>NUCLEOTIDE SEQUENCE</scope>
    <source>
        <strain evidence="2">BS-T2-15</strain>
    </source>
</reference>
<dbReference type="SUPFAM" id="SSF160719">
    <property type="entry name" value="gpW/gp25-like"/>
    <property type="match status" value="1"/>
</dbReference>
<dbReference type="AlphaFoldDB" id="A0A9X1YHL2"/>
<dbReference type="InterPro" id="IPR007048">
    <property type="entry name" value="IraD/Gp25-like"/>
</dbReference>
<dbReference type="NCBIfam" id="TIGR03357">
    <property type="entry name" value="VI_zyme"/>
    <property type="match status" value="1"/>
</dbReference>
<organism evidence="2 3">
    <name type="scientific">Scleromatobacter humisilvae</name>
    <dbReference type="NCBI Taxonomy" id="2897159"/>
    <lineage>
        <taxon>Bacteria</taxon>
        <taxon>Pseudomonadati</taxon>
        <taxon>Pseudomonadota</taxon>
        <taxon>Betaproteobacteria</taxon>
        <taxon>Burkholderiales</taxon>
        <taxon>Sphaerotilaceae</taxon>
        <taxon>Scleromatobacter</taxon>
    </lineage>
</organism>
<dbReference type="PANTHER" id="PTHR38595">
    <property type="entry name" value="CYTOPLASMIC PROTEIN-RELATED"/>
    <property type="match status" value="1"/>
</dbReference>
<protein>
    <submittedName>
        <fullName evidence="2">Type VI secretion system baseplate subunit TssE</fullName>
    </submittedName>
</protein>
<evidence type="ECO:0000313" key="3">
    <source>
        <dbReference type="Proteomes" id="UP001139353"/>
    </source>
</evidence>
<sequence length="165" mass="18632">MPEALSRDRLYPSLLDRLIDDEPGRATEPRENRSATLQRLRENVLRDLNWLFNATQSSIDFDGDALLGGSVINFGMPPLAGRPASQYDLGELARVLRDVILRFEPRIIAHTLKVTAEGNKGETHNVLGFRIEGQLWSQPIPLEIYMRTEIDLESGMTQVLEHKAP</sequence>
<dbReference type="Pfam" id="PF04965">
    <property type="entry name" value="GPW_gp25"/>
    <property type="match status" value="1"/>
</dbReference>
<dbReference type="PANTHER" id="PTHR38595:SF1">
    <property type="entry name" value="TYPE VI SECRETION SYSTEM COMPONENT TSSE1"/>
    <property type="match status" value="1"/>
</dbReference>
<evidence type="ECO:0000259" key="1">
    <source>
        <dbReference type="Pfam" id="PF04965"/>
    </source>
</evidence>
<keyword evidence="3" id="KW-1185">Reference proteome</keyword>
<dbReference type="Proteomes" id="UP001139353">
    <property type="component" value="Unassembled WGS sequence"/>
</dbReference>
<name>A0A9X1YHL2_9BURK</name>
<dbReference type="InterPro" id="IPR017737">
    <property type="entry name" value="TssE1-like"/>
</dbReference>
<dbReference type="RefSeq" id="WP_275682677.1">
    <property type="nucleotide sequence ID" value="NZ_JAJLJH010000003.1"/>
</dbReference>
<evidence type="ECO:0000313" key="2">
    <source>
        <dbReference type="EMBL" id="MCK9686634.1"/>
    </source>
</evidence>
<dbReference type="EMBL" id="JAJLJH010000003">
    <property type="protein sequence ID" value="MCK9686634.1"/>
    <property type="molecule type" value="Genomic_DNA"/>
</dbReference>
<comment type="caution">
    <text evidence="2">The sequence shown here is derived from an EMBL/GenBank/DDBJ whole genome shotgun (WGS) entry which is preliminary data.</text>
</comment>
<proteinExistence type="predicted"/>
<dbReference type="InterPro" id="IPR053176">
    <property type="entry name" value="T6SS_TssE1-like"/>
</dbReference>
<gene>
    <name evidence="2" type="primary">tssE</name>
    <name evidence="2" type="ORF">LPC04_13035</name>
</gene>
<accession>A0A9X1YHL2</accession>
<feature type="domain" description="IraD/Gp25-like" evidence="1">
    <location>
        <begin position="39"/>
        <end position="139"/>
    </location>
</feature>